<gene>
    <name evidence="1" type="ORF">WHR41_05062</name>
</gene>
<sequence length="484" mass="54151">MRINELPQEILSNILLQAARINEAEGETYTYGLSQAPLPLEKTTKLTKYVRGPLSAESLRWDATRSIRQVCSRWHDWAIAYNIEHVFERRWRGAERWADLTLRRPSYRLYELIDRPRGIAVYRDPYLNLKQTDSLFSFLPEISQHVRRLWFNGFYAAETDRYILSIISNCPNLELLSVPWTVLRRGTADDWIDLLNVNTGVGKPLYSLEIQGICLPSEQAKALEEDATPNPLLDPRVSFSSLRRLKIFGNTLHKPISDSDLHLIARTATSLAHLDLTNISTVSVAGLLALVKASAPTLQVLEHSPRSSDGFYHPYPGSLDSDEHICTLLATALPRMRDLSVSIPTMCPAIFASPSVPWTGDAQFRFTDICTLNPSTPPTERAAHLAILLDAARALIASRARVRAQLRIELFFAGCIFEPEKGLVHGDFSLARLASAGVWPGRAHEPSSKGPYGSSGYYGKEEEGWVAVGEEEFLRAAGRGWVAM</sequence>
<evidence type="ECO:0008006" key="3">
    <source>
        <dbReference type="Google" id="ProtNLM"/>
    </source>
</evidence>
<evidence type="ECO:0000313" key="2">
    <source>
        <dbReference type="Proteomes" id="UP000803884"/>
    </source>
</evidence>
<evidence type="ECO:0000313" key="1">
    <source>
        <dbReference type="EMBL" id="KAL1585822.1"/>
    </source>
</evidence>
<dbReference type="InterPro" id="IPR032675">
    <property type="entry name" value="LRR_dom_sf"/>
</dbReference>
<organism evidence="1 2">
    <name type="scientific">Cladosporium halotolerans</name>
    <dbReference type="NCBI Taxonomy" id="1052096"/>
    <lineage>
        <taxon>Eukaryota</taxon>
        <taxon>Fungi</taxon>
        <taxon>Dikarya</taxon>
        <taxon>Ascomycota</taxon>
        <taxon>Pezizomycotina</taxon>
        <taxon>Dothideomycetes</taxon>
        <taxon>Dothideomycetidae</taxon>
        <taxon>Cladosporiales</taxon>
        <taxon>Cladosporiaceae</taxon>
        <taxon>Cladosporium</taxon>
    </lineage>
</organism>
<dbReference type="Gene3D" id="3.80.10.10">
    <property type="entry name" value="Ribonuclease Inhibitor"/>
    <property type="match status" value="1"/>
</dbReference>
<dbReference type="EMBL" id="JAAQHG020000017">
    <property type="protein sequence ID" value="KAL1585822.1"/>
    <property type="molecule type" value="Genomic_DNA"/>
</dbReference>
<dbReference type="RefSeq" id="XP_069228928.1">
    <property type="nucleotide sequence ID" value="XM_069373667.1"/>
</dbReference>
<protein>
    <recommendedName>
        <fullName evidence="3">F-box domain-containing protein</fullName>
    </recommendedName>
</protein>
<dbReference type="Proteomes" id="UP000803884">
    <property type="component" value="Unassembled WGS sequence"/>
</dbReference>
<accession>A0AB34KL52</accession>
<name>A0AB34KL52_9PEZI</name>
<comment type="caution">
    <text evidence="1">The sequence shown here is derived from an EMBL/GenBank/DDBJ whole genome shotgun (WGS) entry which is preliminary data.</text>
</comment>
<dbReference type="GeneID" id="96006505"/>
<proteinExistence type="predicted"/>
<keyword evidence="2" id="KW-1185">Reference proteome</keyword>
<reference evidence="1 2" key="1">
    <citation type="journal article" date="2020" name="Microbiol. Resour. Announc.">
        <title>Draft Genome Sequence of a Cladosporium Species Isolated from the Mesophotic Ascidian Didemnum maculosum.</title>
        <authorList>
            <person name="Gioti A."/>
            <person name="Siaperas R."/>
            <person name="Nikolaivits E."/>
            <person name="Le Goff G."/>
            <person name="Ouazzani J."/>
            <person name="Kotoulas G."/>
            <person name="Topakas E."/>
        </authorList>
    </citation>
    <scope>NUCLEOTIDE SEQUENCE [LARGE SCALE GENOMIC DNA]</scope>
    <source>
        <strain evidence="1 2">TM138-S3</strain>
    </source>
</reference>
<dbReference type="SUPFAM" id="SSF52047">
    <property type="entry name" value="RNI-like"/>
    <property type="match status" value="1"/>
</dbReference>
<dbReference type="AlphaFoldDB" id="A0AB34KL52"/>